<keyword evidence="1" id="KW-0812">Transmembrane</keyword>
<evidence type="ECO:0000256" key="1">
    <source>
        <dbReference type="SAM" id="Phobius"/>
    </source>
</evidence>
<feature type="transmembrane region" description="Helical" evidence="1">
    <location>
        <begin position="35"/>
        <end position="52"/>
    </location>
</feature>
<dbReference type="EMBL" id="CAEZXB010000023">
    <property type="protein sequence ID" value="CAB4680868.1"/>
    <property type="molecule type" value="Genomic_DNA"/>
</dbReference>
<dbReference type="EMBL" id="CAFBRC010000121">
    <property type="protein sequence ID" value="CAB5077871.1"/>
    <property type="molecule type" value="Genomic_DNA"/>
</dbReference>
<proteinExistence type="predicted"/>
<dbReference type="EMBL" id="CAFBAA010000024">
    <property type="protein sequence ID" value="CAB4843923.1"/>
    <property type="molecule type" value="Genomic_DNA"/>
</dbReference>
<evidence type="ECO:0000313" key="3">
    <source>
        <dbReference type="EMBL" id="CAB4689115.1"/>
    </source>
</evidence>
<evidence type="ECO:0000313" key="2">
    <source>
        <dbReference type="EMBL" id="CAB4680868.1"/>
    </source>
</evidence>
<reference evidence="2" key="1">
    <citation type="submission" date="2020-05" db="EMBL/GenBank/DDBJ databases">
        <authorList>
            <person name="Chiriac C."/>
            <person name="Salcher M."/>
            <person name="Ghai R."/>
            <person name="Kavagutti S V."/>
        </authorList>
    </citation>
    <scope>NUCLEOTIDE SEQUENCE</scope>
</reference>
<protein>
    <submittedName>
        <fullName evidence="2">Unannotated protein</fullName>
    </submittedName>
</protein>
<dbReference type="EMBL" id="CAEZXN010000006">
    <property type="protein sequence ID" value="CAB4689115.1"/>
    <property type="molecule type" value="Genomic_DNA"/>
</dbReference>
<evidence type="ECO:0000313" key="5">
    <source>
        <dbReference type="EMBL" id="CAB5077871.1"/>
    </source>
</evidence>
<dbReference type="Pfam" id="PF14017">
    <property type="entry name" value="DUF4233"/>
    <property type="match status" value="1"/>
</dbReference>
<name>A0A6J6N6Y8_9ZZZZ</name>
<organism evidence="2">
    <name type="scientific">freshwater metagenome</name>
    <dbReference type="NCBI Taxonomy" id="449393"/>
    <lineage>
        <taxon>unclassified sequences</taxon>
        <taxon>metagenomes</taxon>
        <taxon>ecological metagenomes</taxon>
    </lineage>
</organism>
<dbReference type="AlphaFoldDB" id="A0A6J6N6Y8"/>
<accession>A0A6J6N6Y8</accession>
<feature type="transmembrane region" description="Helical" evidence="1">
    <location>
        <begin position="72"/>
        <end position="95"/>
    </location>
</feature>
<feature type="transmembrane region" description="Helical" evidence="1">
    <location>
        <begin position="6"/>
        <end position="23"/>
    </location>
</feature>
<keyword evidence="1" id="KW-1133">Transmembrane helix</keyword>
<evidence type="ECO:0000313" key="4">
    <source>
        <dbReference type="EMBL" id="CAB4843923.1"/>
    </source>
</evidence>
<gene>
    <name evidence="2" type="ORF">UFOPK2342_01138</name>
    <name evidence="3" type="ORF">UFOPK2423_00444</name>
    <name evidence="4" type="ORF">UFOPK3266_01008</name>
    <name evidence="5" type="ORF">UFOPK4367_01391</name>
</gene>
<dbReference type="InterPro" id="IPR025327">
    <property type="entry name" value="DUF4233"/>
</dbReference>
<keyword evidence="1" id="KW-0472">Membrane</keyword>
<sequence>MRAMGSSVLIMEAFVIGFAMLVAKDLNSHQGFPATLVGVVVIVGLILATGMLRKPAGLMLGSVLQLGAISLGFAVTAMYFLGVIFAGLWATAIVVGKRVEAREAELRGETV</sequence>